<dbReference type="EMBL" id="JBEVYD010000004">
    <property type="protein sequence ID" value="KAL3233482.1"/>
    <property type="molecule type" value="Genomic_DNA"/>
</dbReference>
<dbReference type="PANTHER" id="PTHR13304">
    <property type="entry name" value="GLYCOSYLPHOSPHATIDYLINOSITOL ANCHOR ATTACHMENT 1 PROTEIN"/>
    <property type="match status" value="1"/>
</dbReference>
<organism evidence="2 3">
    <name type="scientific">Nakaseomyces bracarensis</name>
    <dbReference type="NCBI Taxonomy" id="273131"/>
    <lineage>
        <taxon>Eukaryota</taxon>
        <taxon>Fungi</taxon>
        <taxon>Dikarya</taxon>
        <taxon>Ascomycota</taxon>
        <taxon>Saccharomycotina</taxon>
        <taxon>Saccharomycetes</taxon>
        <taxon>Saccharomycetales</taxon>
        <taxon>Saccharomycetaceae</taxon>
        <taxon>Nakaseomyces</taxon>
    </lineage>
</organism>
<protein>
    <submittedName>
        <fullName evidence="2">GPI transamidase component GAA1</fullName>
    </submittedName>
</protein>
<evidence type="ECO:0000313" key="3">
    <source>
        <dbReference type="Proteomes" id="UP001623330"/>
    </source>
</evidence>
<feature type="transmembrane region" description="Helical" evidence="1">
    <location>
        <begin position="421"/>
        <end position="437"/>
    </location>
</feature>
<feature type="transmembrane region" description="Helical" evidence="1">
    <location>
        <begin position="552"/>
        <end position="573"/>
    </location>
</feature>
<feature type="transmembrane region" description="Helical" evidence="1">
    <location>
        <begin position="27"/>
        <end position="48"/>
    </location>
</feature>
<reference evidence="2 3" key="1">
    <citation type="submission" date="2024-05" db="EMBL/GenBank/DDBJ databases">
        <title>Long read based assembly of the Candida bracarensis genome reveals expanded adhesin content.</title>
        <authorList>
            <person name="Marcet-Houben M."/>
            <person name="Ksiezopolska E."/>
            <person name="Gabaldon T."/>
        </authorList>
    </citation>
    <scope>NUCLEOTIDE SEQUENCE [LARGE SCALE GENOMIC DNA]</scope>
    <source>
        <strain evidence="2 3">CBM6</strain>
    </source>
</reference>
<keyword evidence="1" id="KW-1133">Transmembrane helix</keyword>
<proteinExistence type="predicted"/>
<feature type="transmembrane region" description="Helical" evidence="1">
    <location>
        <begin position="358"/>
        <end position="385"/>
    </location>
</feature>
<dbReference type="PANTHER" id="PTHR13304:SF0">
    <property type="entry name" value="GLYCOSYLPHOSPHATIDYLINOSITOL ANCHOR ATTACHMENT 1 PROTEIN"/>
    <property type="match status" value="1"/>
</dbReference>
<evidence type="ECO:0000313" key="2">
    <source>
        <dbReference type="EMBL" id="KAL3233482.1"/>
    </source>
</evidence>
<feature type="transmembrane region" description="Helical" evidence="1">
    <location>
        <begin position="457"/>
        <end position="486"/>
    </location>
</feature>
<comment type="caution">
    <text evidence="2">The sequence shown here is derived from an EMBL/GenBank/DDBJ whole genome shotgun (WGS) entry which is preliminary data.</text>
</comment>
<gene>
    <name evidence="2" type="ORF">RNJ44_03522</name>
</gene>
<accession>A0ABR4NXL9</accession>
<name>A0ABR4NXL9_9SACH</name>
<keyword evidence="3" id="KW-1185">Reference proteome</keyword>
<feature type="transmembrane region" description="Helical" evidence="1">
    <location>
        <begin position="391"/>
        <end position="409"/>
    </location>
</feature>
<evidence type="ECO:0000256" key="1">
    <source>
        <dbReference type="SAM" id="Phobius"/>
    </source>
</evidence>
<dbReference type="Proteomes" id="UP001623330">
    <property type="component" value="Unassembled WGS sequence"/>
</dbReference>
<keyword evidence="1" id="KW-0472">Membrane</keyword>
<keyword evidence="1" id="KW-0812">Transmembrane</keyword>
<dbReference type="Pfam" id="PF04114">
    <property type="entry name" value="Gaa1"/>
    <property type="match status" value="1"/>
</dbReference>
<sequence length="592" mass="67003">MSLLQVVYRALNERGLVTKLLQQLPRLANLLILVSIAMLAILPFDGYYRNTYISENALMPAQAYSYFRETEWNILRGYRKQIETLEFKSVDERNSIMSEWLNEIGVKTAVYEDPEFGKTLYGVLHASRGDGTEAMVLATPWTNIDDQFNMGGTALGISLVRYFSRWPIWSKNIIIVFSENPRGALRSWVDAYHTSLDLTAGSLEAALVLDFPGNNDFFDYVEISYDGLNGELPNLDLLNVAVSITEHEHMRVSFHGIPVNEMYQGDYFSRLKIMFMGIKNWALAGVRKVHGNEAFSGWRVQSVTLKAHGGSGETDITCFGRIPEAVFRSVNNLLEKFHQSFFFYLLMAPRNFVSISSYLPSAVILSVSYAVAALHCVINNAYVGISFVSPYTLYSFVILSITILLSYVTSRALLLFPIGELLLYISVGIALLPLLFVKKRIGITKEVISLRLKAMGYLYYSLILTSLLMVNFALTFIIGLLAYPLVTLRVINTKMSSEELRKKSVRNTIILLITNPFISLWLFTSLFDDNLNNGFAYLYHQLLSGWTDLGCWTWFIICLGWLPLWLACVFSTIPTLAHPLTESSILDNKKDN</sequence>
<dbReference type="InterPro" id="IPR007246">
    <property type="entry name" value="Gaa1"/>
</dbReference>
<dbReference type="PIRSF" id="PIRSF036762">
    <property type="entry name" value="GAA1"/>
    <property type="match status" value="1"/>
</dbReference>
<feature type="transmembrane region" description="Helical" evidence="1">
    <location>
        <begin position="507"/>
        <end position="527"/>
    </location>
</feature>